<dbReference type="InParanoid" id="A0A1J7JKM4"/>
<dbReference type="AlphaFoldDB" id="A0A1J7JKM4"/>
<keyword evidence="3 4" id="KW-0326">Glycosidase</keyword>
<evidence type="ECO:0000256" key="2">
    <source>
        <dbReference type="ARBA" id="ARBA00022801"/>
    </source>
</evidence>
<dbReference type="GO" id="GO:0004553">
    <property type="term" value="F:hydrolase activity, hydrolyzing O-glycosyl compounds"/>
    <property type="evidence" value="ECO:0007669"/>
    <property type="project" value="InterPro"/>
</dbReference>
<gene>
    <name evidence="5" type="ORF">CONLIGDRAFT_632452</name>
</gene>
<evidence type="ECO:0000313" key="6">
    <source>
        <dbReference type="Proteomes" id="UP000182658"/>
    </source>
</evidence>
<reference evidence="5 6" key="1">
    <citation type="submission" date="2016-10" db="EMBL/GenBank/DDBJ databases">
        <title>Draft genome sequence of Coniochaeta ligniaria NRRL30616, a lignocellulolytic fungus for bioabatement of inhibitors in plant biomass hydrolysates.</title>
        <authorList>
            <consortium name="DOE Joint Genome Institute"/>
            <person name="Jimenez D.J."/>
            <person name="Hector R.E."/>
            <person name="Riley R."/>
            <person name="Sun H."/>
            <person name="Grigoriev I.V."/>
            <person name="Van Elsas J.D."/>
            <person name="Nichols N.N."/>
        </authorList>
    </citation>
    <scope>NUCLEOTIDE SEQUENCE [LARGE SCALE GENOMIC DNA]</scope>
    <source>
        <strain evidence="5 6">NRRL 30616</strain>
    </source>
</reference>
<protein>
    <recommendedName>
        <fullName evidence="7">F5/8 type C domain-containing protein</fullName>
    </recommendedName>
</protein>
<keyword evidence="2 4" id="KW-0378">Hydrolase</keyword>
<organism evidence="5 6">
    <name type="scientific">Coniochaeta ligniaria NRRL 30616</name>
    <dbReference type="NCBI Taxonomy" id="1408157"/>
    <lineage>
        <taxon>Eukaryota</taxon>
        <taxon>Fungi</taxon>
        <taxon>Dikarya</taxon>
        <taxon>Ascomycota</taxon>
        <taxon>Pezizomycotina</taxon>
        <taxon>Sordariomycetes</taxon>
        <taxon>Sordariomycetidae</taxon>
        <taxon>Coniochaetales</taxon>
        <taxon>Coniochaetaceae</taxon>
        <taxon>Coniochaeta</taxon>
    </lineage>
</organism>
<dbReference type="OrthoDB" id="9970295at2759"/>
<dbReference type="Gene3D" id="2.115.10.20">
    <property type="entry name" value="Glycosyl hydrolase domain, family 43"/>
    <property type="match status" value="1"/>
</dbReference>
<evidence type="ECO:0008006" key="7">
    <source>
        <dbReference type="Google" id="ProtNLM"/>
    </source>
</evidence>
<dbReference type="PANTHER" id="PTHR22925:SF3">
    <property type="entry name" value="GLYCOSYL HYDROLASE FAMILY PROTEIN 43"/>
    <property type="match status" value="1"/>
</dbReference>
<evidence type="ECO:0000256" key="3">
    <source>
        <dbReference type="ARBA" id="ARBA00023295"/>
    </source>
</evidence>
<dbReference type="Proteomes" id="UP000182658">
    <property type="component" value="Unassembled WGS sequence"/>
</dbReference>
<evidence type="ECO:0000256" key="1">
    <source>
        <dbReference type="ARBA" id="ARBA00009865"/>
    </source>
</evidence>
<dbReference type="CDD" id="cd18822">
    <property type="entry name" value="GH43_CtGH43-like"/>
    <property type="match status" value="1"/>
</dbReference>
<dbReference type="Pfam" id="PF04616">
    <property type="entry name" value="Glyco_hydro_43"/>
    <property type="match status" value="1"/>
</dbReference>
<dbReference type="GO" id="GO:0005975">
    <property type="term" value="P:carbohydrate metabolic process"/>
    <property type="evidence" value="ECO:0007669"/>
    <property type="project" value="InterPro"/>
</dbReference>
<dbReference type="InterPro" id="IPR008979">
    <property type="entry name" value="Galactose-bd-like_sf"/>
</dbReference>
<dbReference type="STRING" id="1408157.A0A1J7JKM4"/>
<proteinExistence type="inferred from homology"/>
<dbReference type="Pfam" id="PF22633">
    <property type="entry name" value="F5_F8_type_C_2"/>
    <property type="match status" value="1"/>
</dbReference>
<dbReference type="PANTHER" id="PTHR22925">
    <property type="entry name" value="GLYCOSYL HYDROLASE 43 FAMILY MEMBER"/>
    <property type="match status" value="1"/>
</dbReference>
<dbReference type="InterPro" id="IPR006710">
    <property type="entry name" value="Glyco_hydro_43"/>
</dbReference>
<comment type="similarity">
    <text evidence="1 4">Belongs to the glycosyl hydrolase 43 family.</text>
</comment>
<dbReference type="InterPro" id="IPR023296">
    <property type="entry name" value="Glyco_hydro_beta-prop_sf"/>
</dbReference>
<dbReference type="SUPFAM" id="SSF49785">
    <property type="entry name" value="Galactose-binding domain-like"/>
    <property type="match status" value="1"/>
</dbReference>
<sequence>MTYYYQVQAFASNGTSLGQSAETSAATFAVGNNYDTYDNTVLRTFAPKSDLESGGIYYQYNYESDANGFLQFVQQTSTDGYNFAGNTVVLTRSQVCASVSGGYCILQATNIVKNPATGNFVLWAHLENNVDYTLAQVAVAEAVPGQPFTFIGTYQPEGQQSRDLTFFEDVDGSGYLISTANNNQDLNLYRLTPNWTAIASWPAVLLAGQSREAPSMVHVGDYYYLFTSNTAGWYPSQGQYISAPALAGPWSESRGIGNTANFGAQSGWLVTFGTQIAMMADRWGAQWAPPEASNSQRMLPISFGNGYASYGFYETVKYNATGGGLVPVQSGKILSMGKPVADSGLSTDAPGDAVTYAASKANDGIQNDEDNYFKPNYVPFWWQVDLQTNASITQIDMTTNMVKGSETYYGYVIQGSWDGSYYIQLVDGSTNTAPGFVSSKVSSSYSFRYIKVIVYRVVNVHNGQEADWARGIDEFVVYGKT</sequence>
<evidence type="ECO:0000256" key="4">
    <source>
        <dbReference type="RuleBase" id="RU361187"/>
    </source>
</evidence>
<name>A0A1J7JKM4_9PEZI</name>
<dbReference type="Gene3D" id="2.60.120.260">
    <property type="entry name" value="Galactose-binding domain-like"/>
    <property type="match status" value="1"/>
</dbReference>
<dbReference type="SUPFAM" id="SSF75005">
    <property type="entry name" value="Arabinanase/levansucrase/invertase"/>
    <property type="match status" value="1"/>
</dbReference>
<accession>A0A1J7JKM4</accession>
<keyword evidence="6" id="KW-1185">Reference proteome</keyword>
<dbReference type="EMBL" id="KV875097">
    <property type="protein sequence ID" value="OIW30392.1"/>
    <property type="molecule type" value="Genomic_DNA"/>
</dbReference>
<evidence type="ECO:0000313" key="5">
    <source>
        <dbReference type="EMBL" id="OIW30392.1"/>
    </source>
</evidence>